<evidence type="ECO:0000313" key="1">
    <source>
        <dbReference type="EMBL" id="TWG03356.1"/>
    </source>
</evidence>
<dbReference type="EMBL" id="VIWW01000001">
    <property type="protein sequence ID" value="TWG03356.1"/>
    <property type="molecule type" value="Genomic_DNA"/>
</dbReference>
<comment type="caution">
    <text evidence="1">The sequence shown here is derived from an EMBL/GenBank/DDBJ whole genome shotgun (WGS) entry which is preliminary data.</text>
</comment>
<organism evidence="1 2">
    <name type="scientific">Streptomyces brevispora</name>
    <dbReference type="NCBI Taxonomy" id="887462"/>
    <lineage>
        <taxon>Bacteria</taxon>
        <taxon>Bacillati</taxon>
        <taxon>Actinomycetota</taxon>
        <taxon>Actinomycetes</taxon>
        <taxon>Kitasatosporales</taxon>
        <taxon>Streptomycetaceae</taxon>
        <taxon>Streptomyces</taxon>
    </lineage>
</organism>
<reference evidence="1 2" key="1">
    <citation type="submission" date="2019-06" db="EMBL/GenBank/DDBJ databases">
        <title>Sequencing the genomes of 1000 actinobacteria strains.</title>
        <authorList>
            <person name="Klenk H.-P."/>
        </authorList>
    </citation>
    <scope>NUCLEOTIDE SEQUENCE [LARGE SCALE GENOMIC DNA]</scope>
    <source>
        <strain evidence="1 2">DSM 42059</strain>
    </source>
</reference>
<dbReference type="Proteomes" id="UP000318186">
    <property type="component" value="Unassembled WGS sequence"/>
</dbReference>
<dbReference type="AlphaFoldDB" id="A0A561UVI4"/>
<protein>
    <submittedName>
        <fullName evidence="1">Uncharacterized protein</fullName>
    </submittedName>
</protein>
<proteinExistence type="predicted"/>
<sequence length="82" mass="8374">MAPPTGRSAVRAGRAVRAVCGVPQAARNASRAERGCDRGLAGSLADGLFDDMAEAGSDGEGNRSLKTDCWKAGWASPAADVR</sequence>
<accession>A0A561UVI4</accession>
<name>A0A561UVI4_9ACTN</name>
<evidence type="ECO:0000313" key="2">
    <source>
        <dbReference type="Proteomes" id="UP000318186"/>
    </source>
</evidence>
<gene>
    <name evidence="1" type="ORF">FHX80_111780</name>
</gene>